<dbReference type="GO" id="GO:0008756">
    <property type="term" value="F:o-succinylbenzoate-CoA ligase activity"/>
    <property type="evidence" value="ECO:0007669"/>
    <property type="project" value="UniProtKB-EC"/>
</dbReference>
<evidence type="ECO:0000259" key="1">
    <source>
        <dbReference type="Pfam" id="PF00501"/>
    </source>
</evidence>
<name>A0A9E6Y2H8_9ACTN</name>
<evidence type="ECO:0000313" key="3">
    <source>
        <dbReference type="Proteomes" id="UP001162834"/>
    </source>
</evidence>
<dbReference type="InterPro" id="IPR000873">
    <property type="entry name" value="AMP-dep_synth/lig_dom"/>
</dbReference>
<dbReference type="EMBL" id="CP087164">
    <property type="protein sequence ID" value="UGS38688.1"/>
    <property type="molecule type" value="Genomic_DNA"/>
</dbReference>
<sequence>MPGRELVLVRCGPDALSAIGYLAALAAGHAVVLLEAGADPGPVIERYDPRYVVEDRQVSERDAAPAELHPDLRVLLSTSGSTGSPKLVRLTARNVLSNAEAIAEYLGIDSGERAIGSLPIPYSYGMSVLHSHLYAGASIAFTPHSVIRPEFWEDVRRHEVTSFAGVPYAYAMLERIGMRDMDLPSLRCMTQAGGRLDPEVALRYAARTRFFVMYGQTEASPRIAYVPPERLAEKAGSIGIAIPGGRLRVDDGEIVYEGPNVMLGYAETRADLARGDDLGGVLATGDLGHADDDGFFYVTGRLKRIAKVYGQRVNLDEVEAAVDGPAGAVEGRDRIEVYAERGADARALAARFRLPPRAIRVHELERLPVRPSGKIDYAALDG</sequence>
<dbReference type="InterPro" id="IPR042099">
    <property type="entry name" value="ANL_N_sf"/>
</dbReference>
<keyword evidence="3" id="KW-1185">Reference proteome</keyword>
<dbReference type="InterPro" id="IPR050237">
    <property type="entry name" value="ATP-dep_AMP-bd_enzyme"/>
</dbReference>
<dbReference type="Gene3D" id="3.40.50.12780">
    <property type="entry name" value="N-terminal domain of ligase-like"/>
    <property type="match status" value="1"/>
</dbReference>
<reference evidence="2" key="1">
    <citation type="journal article" date="2022" name="Int. J. Syst. Evol. Microbiol.">
        <title>Pseudomonas aegrilactucae sp. nov. and Pseudomonas morbosilactucae sp. nov., pathogens causing bacterial rot of lettuce in Japan.</title>
        <authorList>
            <person name="Sawada H."/>
            <person name="Fujikawa T."/>
            <person name="Satou M."/>
        </authorList>
    </citation>
    <scope>NUCLEOTIDE SEQUENCE</scope>
    <source>
        <strain evidence="2">0166_1</strain>
    </source>
</reference>
<dbReference type="AlphaFoldDB" id="A0A9E6Y2H8"/>
<gene>
    <name evidence="2" type="primary">menE_4</name>
    <name evidence="2" type="ORF">DSM104329_05118</name>
</gene>
<dbReference type="Proteomes" id="UP001162834">
    <property type="component" value="Chromosome"/>
</dbReference>
<dbReference type="RefSeq" id="WP_259312705.1">
    <property type="nucleotide sequence ID" value="NZ_CP087164.1"/>
</dbReference>
<dbReference type="SUPFAM" id="SSF56801">
    <property type="entry name" value="Acetyl-CoA synthetase-like"/>
    <property type="match status" value="1"/>
</dbReference>
<dbReference type="PANTHER" id="PTHR43767:SF1">
    <property type="entry name" value="NONRIBOSOMAL PEPTIDE SYNTHASE PES1 (EUROFUNG)-RELATED"/>
    <property type="match status" value="1"/>
</dbReference>
<feature type="domain" description="AMP-dependent synthetase/ligase" evidence="1">
    <location>
        <begin position="62"/>
        <end position="265"/>
    </location>
</feature>
<dbReference type="Pfam" id="PF00501">
    <property type="entry name" value="AMP-binding"/>
    <property type="match status" value="1"/>
</dbReference>
<keyword evidence="2" id="KW-0436">Ligase</keyword>
<dbReference type="EC" id="6.2.1.26" evidence="2"/>
<dbReference type="PANTHER" id="PTHR43767">
    <property type="entry name" value="LONG-CHAIN-FATTY-ACID--COA LIGASE"/>
    <property type="match status" value="1"/>
</dbReference>
<proteinExistence type="predicted"/>
<accession>A0A9E6Y2H8</accession>
<protein>
    <submittedName>
        <fullName evidence="2">2-succinylbenzoate--CoA ligase</fullName>
        <ecNumber evidence="2">6.2.1.26</ecNumber>
    </submittedName>
</protein>
<evidence type="ECO:0000313" key="2">
    <source>
        <dbReference type="EMBL" id="UGS38688.1"/>
    </source>
</evidence>
<organism evidence="2 3">
    <name type="scientific">Capillimicrobium parvum</name>
    <dbReference type="NCBI Taxonomy" id="2884022"/>
    <lineage>
        <taxon>Bacteria</taxon>
        <taxon>Bacillati</taxon>
        <taxon>Actinomycetota</taxon>
        <taxon>Thermoleophilia</taxon>
        <taxon>Solirubrobacterales</taxon>
        <taxon>Capillimicrobiaceae</taxon>
        <taxon>Capillimicrobium</taxon>
    </lineage>
</organism>
<dbReference type="KEGG" id="sbae:DSM104329_05118"/>